<accession>A0A397S9N4</accession>
<name>A0A397S9N4_9GLOM</name>
<organism evidence="2 3">
    <name type="scientific">Glomus cerebriforme</name>
    <dbReference type="NCBI Taxonomy" id="658196"/>
    <lineage>
        <taxon>Eukaryota</taxon>
        <taxon>Fungi</taxon>
        <taxon>Fungi incertae sedis</taxon>
        <taxon>Mucoromycota</taxon>
        <taxon>Glomeromycotina</taxon>
        <taxon>Glomeromycetes</taxon>
        <taxon>Glomerales</taxon>
        <taxon>Glomeraceae</taxon>
        <taxon>Glomus</taxon>
    </lineage>
</organism>
<proteinExistence type="predicted"/>
<gene>
    <name evidence="2" type="ORF">C1645_788818</name>
</gene>
<keyword evidence="1" id="KW-0812">Transmembrane</keyword>
<keyword evidence="1" id="KW-1133">Transmembrane helix</keyword>
<sequence length="80" mass="10073">MQIIHYFVMPILSFFFFFFFYKHFMMPFIVFFLFLITKCRAYFVTSFIYFLVNNFFLFLYSLSPIQKKKKNFFLKVVLYI</sequence>
<feature type="transmembrane region" description="Helical" evidence="1">
    <location>
        <begin position="42"/>
        <end position="62"/>
    </location>
</feature>
<dbReference type="Proteomes" id="UP000265703">
    <property type="component" value="Unassembled WGS sequence"/>
</dbReference>
<dbReference type="AlphaFoldDB" id="A0A397S9N4"/>
<protein>
    <submittedName>
        <fullName evidence="2">Uncharacterized protein</fullName>
    </submittedName>
</protein>
<keyword evidence="3" id="KW-1185">Reference proteome</keyword>
<reference evidence="2 3" key="1">
    <citation type="submission" date="2018-06" db="EMBL/GenBank/DDBJ databases">
        <title>Comparative genomics reveals the genomic features of Rhizophagus irregularis, R. cerebriforme, R. diaphanum and Gigaspora rosea, and their symbiotic lifestyle signature.</title>
        <authorList>
            <person name="Morin E."/>
            <person name="San Clemente H."/>
            <person name="Chen E.C.H."/>
            <person name="De La Providencia I."/>
            <person name="Hainaut M."/>
            <person name="Kuo A."/>
            <person name="Kohler A."/>
            <person name="Murat C."/>
            <person name="Tang N."/>
            <person name="Roy S."/>
            <person name="Loubradou J."/>
            <person name="Henrissat B."/>
            <person name="Grigoriev I.V."/>
            <person name="Corradi N."/>
            <person name="Roux C."/>
            <person name="Martin F.M."/>
        </authorList>
    </citation>
    <scope>NUCLEOTIDE SEQUENCE [LARGE SCALE GENOMIC DNA]</scope>
    <source>
        <strain evidence="2 3">DAOM 227022</strain>
    </source>
</reference>
<comment type="caution">
    <text evidence="2">The sequence shown here is derived from an EMBL/GenBank/DDBJ whole genome shotgun (WGS) entry which is preliminary data.</text>
</comment>
<evidence type="ECO:0000313" key="2">
    <source>
        <dbReference type="EMBL" id="RIA82202.1"/>
    </source>
</evidence>
<dbReference type="OrthoDB" id="2155283at2759"/>
<evidence type="ECO:0000256" key="1">
    <source>
        <dbReference type="SAM" id="Phobius"/>
    </source>
</evidence>
<feature type="transmembrane region" description="Helical" evidence="1">
    <location>
        <begin position="12"/>
        <end position="36"/>
    </location>
</feature>
<dbReference type="EMBL" id="QKYT01000692">
    <property type="protein sequence ID" value="RIA82202.1"/>
    <property type="molecule type" value="Genomic_DNA"/>
</dbReference>
<keyword evidence="1" id="KW-0472">Membrane</keyword>
<evidence type="ECO:0000313" key="3">
    <source>
        <dbReference type="Proteomes" id="UP000265703"/>
    </source>
</evidence>